<evidence type="ECO:0000313" key="7">
    <source>
        <dbReference type="Proteomes" id="UP000179129"/>
    </source>
</evidence>
<organism evidence="6 7">
    <name type="scientific">Candidatus Glassbacteria bacterium RIFCSPLOWO2_12_FULL_58_11</name>
    <dbReference type="NCBI Taxonomy" id="1817867"/>
    <lineage>
        <taxon>Bacteria</taxon>
        <taxon>Candidatus Glassiibacteriota</taxon>
    </lineage>
</organism>
<evidence type="ECO:0000256" key="2">
    <source>
        <dbReference type="ARBA" id="ARBA00022723"/>
    </source>
</evidence>
<name>A0A1F5YWN8_9BACT</name>
<gene>
    <name evidence="6" type="ORF">A3F83_08280</name>
</gene>
<dbReference type="PROSITE" id="PS51257">
    <property type="entry name" value="PROKAR_LIPOPROTEIN"/>
    <property type="match status" value="1"/>
</dbReference>
<dbReference type="GO" id="GO:0009231">
    <property type="term" value="P:riboflavin biosynthetic process"/>
    <property type="evidence" value="ECO:0007669"/>
    <property type="project" value="TreeGrafter"/>
</dbReference>
<evidence type="ECO:0000256" key="3">
    <source>
        <dbReference type="ARBA" id="ARBA00022801"/>
    </source>
</evidence>
<sequence>MSKFYKIVAGPLSMVIIGCGVFAFGGCSGPAARQPEAAQTRLEYPPEVPAGYKGETERRWARIYGNHLYDLIGERPLAWLPVGILEHHGEHLPWSLDGQKAYLVCLRLSEKLNGVVLPVSLLAGVHGDRRPEQSEQEYRDFNKKVGDFMFTEDYFRRFMLETYDGLANIGFKVIVAYTGHYPEIQTQIVRETAEQYSATGRATVIPFWEPLACGAGDHGAKWESSIWEALAPGGVRMKAIVDEETGRSGYYRGQEIRSQISREFGEKALDMVENYLTQKIDEAFAGQETNKH</sequence>
<keyword evidence="4" id="KW-0862">Zinc</keyword>
<accession>A0A1F5YWN8</accession>
<dbReference type="PANTHER" id="PTHR35005:SF1">
    <property type="entry name" value="2-AMINO-5-FORMYLAMINO-6-RIBOSYLAMINOPYRIMIDIN-4(3H)-ONE 5'-MONOPHOSPHATE DEFORMYLASE"/>
    <property type="match status" value="1"/>
</dbReference>
<evidence type="ECO:0000256" key="4">
    <source>
        <dbReference type="ARBA" id="ARBA00022833"/>
    </source>
</evidence>
<comment type="cofactor">
    <cofactor evidence="1">
        <name>Zn(2+)</name>
        <dbReference type="ChEBI" id="CHEBI:29105"/>
    </cofactor>
</comment>
<comment type="similarity">
    <text evidence="5">Belongs to the creatininase superfamily.</text>
</comment>
<keyword evidence="2" id="KW-0479">Metal-binding</keyword>
<evidence type="ECO:0008006" key="8">
    <source>
        <dbReference type="Google" id="ProtNLM"/>
    </source>
</evidence>
<evidence type="ECO:0000256" key="1">
    <source>
        <dbReference type="ARBA" id="ARBA00001947"/>
    </source>
</evidence>
<dbReference type="SUPFAM" id="SSF102215">
    <property type="entry name" value="Creatininase"/>
    <property type="match status" value="1"/>
</dbReference>
<dbReference type="GO" id="GO:0046872">
    <property type="term" value="F:metal ion binding"/>
    <property type="evidence" value="ECO:0007669"/>
    <property type="project" value="UniProtKB-KW"/>
</dbReference>
<dbReference type="AlphaFoldDB" id="A0A1F5YWN8"/>
<comment type="caution">
    <text evidence="6">The sequence shown here is derived from an EMBL/GenBank/DDBJ whole genome shotgun (WGS) entry which is preliminary data.</text>
</comment>
<reference evidence="6 7" key="1">
    <citation type="journal article" date="2016" name="Nat. Commun.">
        <title>Thousands of microbial genomes shed light on interconnected biogeochemical processes in an aquifer system.</title>
        <authorList>
            <person name="Anantharaman K."/>
            <person name="Brown C.T."/>
            <person name="Hug L.A."/>
            <person name="Sharon I."/>
            <person name="Castelle C.J."/>
            <person name="Probst A.J."/>
            <person name="Thomas B.C."/>
            <person name="Singh A."/>
            <person name="Wilkins M.J."/>
            <person name="Karaoz U."/>
            <person name="Brodie E.L."/>
            <person name="Williams K.H."/>
            <person name="Hubbard S.S."/>
            <person name="Banfield J.F."/>
        </authorList>
    </citation>
    <scope>NUCLEOTIDE SEQUENCE [LARGE SCALE GENOMIC DNA]</scope>
</reference>
<evidence type="ECO:0000313" key="6">
    <source>
        <dbReference type="EMBL" id="OGG04609.1"/>
    </source>
</evidence>
<dbReference type="Proteomes" id="UP000179129">
    <property type="component" value="Unassembled WGS sequence"/>
</dbReference>
<dbReference type="Gene3D" id="3.40.50.10310">
    <property type="entry name" value="Creatininase"/>
    <property type="match status" value="1"/>
</dbReference>
<evidence type="ECO:0000256" key="5">
    <source>
        <dbReference type="ARBA" id="ARBA00024029"/>
    </source>
</evidence>
<proteinExistence type="inferred from homology"/>
<dbReference type="PANTHER" id="PTHR35005">
    <property type="entry name" value="3-DEHYDRO-SCYLLO-INOSOSE HYDROLASE"/>
    <property type="match status" value="1"/>
</dbReference>
<dbReference type="STRING" id="1817867.A3F83_08280"/>
<keyword evidence="3" id="KW-0378">Hydrolase</keyword>
<protein>
    <recommendedName>
        <fullName evidence="8">Creatininase</fullName>
    </recommendedName>
</protein>
<dbReference type="InterPro" id="IPR003785">
    <property type="entry name" value="Creatininase/forma_Hydrolase"/>
</dbReference>
<dbReference type="GO" id="GO:0016811">
    <property type="term" value="F:hydrolase activity, acting on carbon-nitrogen (but not peptide) bonds, in linear amides"/>
    <property type="evidence" value="ECO:0007669"/>
    <property type="project" value="TreeGrafter"/>
</dbReference>
<dbReference type="EMBL" id="MFIX01000111">
    <property type="protein sequence ID" value="OGG04609.1"/>
    <property type="molecule type" value="Genomic_DNA"/>
</dbReference>
<dbReference type="Pfam" id="PF02633">
    <property type="entry name" value="Creatininase"/>
    <property type="match status" value="1"/>
</dbReference>
<dbReference type="InterPro" id="IPR024087">
    <property type="entry name" value="Creatininase-like_sf"/>
</dbReference>